<evidence type="ECO:0000313" key="3">
    <source>
        <dbReference type="Proteomes" id="UP000230842"/>
    </source>
</evidence>
<dbReference type="RefSeq" id="WP_039341684.1">
    <property type="nucleotide sequence ID" value="NZ_PGEZ01000001.1"/>
</dbReference>
<dbReference type="Pfam" id="PF04248">
    <property type="entry name" value="NTP_transf_9"/>
    <property type="match status" value="1"/>
</dbReference>
<protein>
    <submittedName>
        <fullName evidence="2">Uncharacterized protein (DUF427 family)</fullName>
    </submittedName>
</protein>
<proteinExistence type="predicted"/>
<name>A0A0B2BTK5_9ACTN</name>
<dbReference type="AlphaFoldDB" id="A0A0B2BTK5"/>
<dbReference type="InterPro" id="IPR038694">
    <property type="entry name" value="DUF427_sf"/>
</dbReference>
<dbReference type="OrthoDB" id="285364at2"/>
<organism evidence="2 3">
    <name type="scientific">Mumia flava</name>
    <dbReference type="NCBI Taxonomy" id="1348852"/>
    <lineage>
        <taxon>Bacteria</taxon>
        <taxon>Bacillati</taxon>
        <taxon>Actinomycetota</taxon>
        <taxon>Actinomycetes</taxon>
        <taxon>Propionibacteriales</taxon>
        <taxon>Nocardioidaceae</taxon>
        <taxon>Mumia</taxon>
    </lineage>
</organism>
<dbReference type="PANTHER" id="PTHR34310:SF9">
    <property type="entry name" value="BLR5716 PROTEIN"/>
    <property type="match status" value="1"/>
</dbReference>
<sequence>MATRPADLMMGALCDLRIHPVRTWVRATSGGVTVVDTRDAALVWEPRRVVASYAVPRADVTGDLVPWDGTAGAEHAVRIGHDGPSVLDPRTPFSVHTAAGRAWSIATSSGVLEGAAFVADDPDLDGLVVLDWSVFDEWREEEERAYGHPRDPYHRIDCLRSSRHVTLSIGGQVVADTRRPTYLYETNLPPRVYVPAEDVRTDLLSTSPTITYCAYKGRASYFSLGAGDARIEDVAWTYEAPLHDGRPVAGLICFYAERFDETVDGVPQERPVTPWS</sequence>
<gene>
    <name evidence="2" type="ORF">CLV56_1463</name>
</gene>
<keyword evidence="3" id="KW-1185">Reference proteome</keyword>
<evidence type="ECO:0000313" key="2">
    <source>
        <dbReference type="EMBL" id="PJJ57236.1"/>
    </source>
</evidence>
<comment type="caution">
    <text evidence="2">The sequence shown here is derived from an EMBL/GenBank/DDBJ whole genome shotgun (WGS) entry which is preliminary data.</text>
</comment>
<feature type="domain" description="DUF427" evidence="1">
    <location>
        <begin position="166"/>
        <end position="257"/>
    </location>
</feature>
<dbReference type="InterPro" id="IPR007361">
    <property type="entry name" value="DUF427"/>
</dbReference>
<accession>A0A0B2BTK5</accession>
<evidence type="ECO:0000259" key="1">
    <source>
        <dbReference type="Pfam" id="PF04248"/>
    </source>
</evidence>
<reference evidence="2 3" key="1">
    <citation type="submission" date="2017-11" db="EMBL/GenBank/DDBJ databases">
        <title>Genomic Encyclopedia of Archaeal and Bacterial Type Strains, Phase II (KMG-II): From Individual Species to Whole Genera.</title>
        <authorList>
            <person name="Goeker M."/>
        </authorList>
    </citation>
    <scope>NUCLEOTIDE SEQUENCE [LARGE SCALE GENOMIC DNA]</scope>
    <source>
        <strain evidence="2 3">DSM 27763</strain>
    </source>
</reference>
<dbReference type="Proteomes" id="UP000230842">
    <property type="component" value="Unassembled WGS sequence"/>
</dbReference>
<dbReference type="EMBL" id="PGEZ01000001">
    <property type="protein sequence ID" value="PJJ57236.1"/>
    <property type="molecule type" value="Genomic_DNA"/>
</dbReference>
<dbReference type="PANTHER" id="PTHR34310">
    <property type="entry name" value="DUF427 DOMAIN PROTEIN (AFU_ORTHOLOGUE AFUA_3G02220)"/>
    <property type="match status" value="1"/>
</dbReference>
<dbReference type="Gene3D" id="2.170.150.40">
    <property type="entry name" value="Domain of unknown function (DUF427)"/>
    <property type="match status" value="2"/>
</dbReference>